<accession>A0A4R7KB76</accession>
<dbReference type="SUPFAM" id="SSF103486">
    <property type="entry name" value="V-type ATP synthase subunit C"/>
    <property type="match status" value="1"/>
</dbReference>
<evidence type="ECO:0000313" key="4">
    <source>
        <dbReference type="Proteomes" id="UP000295325"/>
    </source>
</evidence>
<dbReference type="InterPro" id="IPR050873">
    <property type="entry name" value="V-ATPase_V0D/AC39_subunit"/>
</dbReference>
<comment type="caution">
    <text evidence="3">The sequence shown here is derived from an EMBL/GenBank/DDBJ whole genome shotgun (WGS) entry which is preliminary data.</text>
</comment>
<keyword evidence="4" id="KW-1185">Reference proteome</keyword>
<dbReference type="Gene3D" id="1.10.132.50">
    <property type="entry name" value="ATP synthase (C/AC39) subunit, domain 3"/>
    <property type="match status" value="3"/>
</dbReference>
<evidence type="ECO:0000313" key="3">
    <source>
        <dbReference type="EMBL" id="TDT51867.1"/>
    </source>
</evidence>
<dbReference type="PANTHER" id="PTHR38682:SF1">
    <property type="entry name" value="V-TYPE ATP SYNTHASE SUBUNIT C"/>
    <property type="match status" value="1"/>
</dbReference>
<proteinExistence type="predicted"/>
<keyword evidence="1" id="KW-0813">Transport</keyword>
<gene>
    <name evidence="3" type="ORF">EDD71_1172</name>
</gene>
<evidence type="ECO:0000256" key="2">
    <source>
        <dbReference type="ARBA" id="ARBA00023065"/>
    </source>
</evidence>
<dbReference type="PANTHER" id="PTHR38682">
    <property type="entry name" value="V-TYPE ATP SYNTHASE SUBUNIT C"/>
    <property type="match status" value="1"/>
</dbReference>
<organism evidence="3 4">
    <name type="scientific">Fonticella tunisiensis</name>
    <dbReference type="NCBI Taxonomy" id="1096341"/>
    <lineage>
        <taxon>Bacteria</taxon>
        <taxon>Bacillati</taxon>
        <taxon>Bacillota</taxon>
        <taxon>Clostridia</taxon>
        <taxon>Eubacteriales</taxon>
        <taxon>Clostridiaceae</taxon>
        <taxon>Fonticella</taxon>
    </lineage>
</organism>
<dbReference type="InterPro" id="IPR036079">
    <property type="entry name" value="ATPase_csu/dsu_sf"/>
</dbReference>
<protein>
    <submittedName>
        <fullName evidence="3">V/A-type H+-transporting ATPase subunit C</fullName>
    </submittedName>
</protein>
<dbReference type="InterPro" id="IPR002843">
    <property type="entry name" value="ATPase_V0-cplx_csu/dsu"/>
</dbReference>
<dbReference type="InterPro" id="IPR044911">
    <property type="entry name" value="V-type_ATPase_csu/dsu_dom_3"/>
</dbReference>
<name>A0A4R7KB76_9CLOT</name>
<dbReference type="Proteomes" id="UP000295325">
    <property type="component" value="Unassembled WGS sequence"/>
</dbReference>
<reference evidence="3 4" key="1">
    <citation type="submission" date="2019-03" db="EMBL/GenBank/DDBJ databases">
        <title>Genomic Encyclopedia of Type Strains, Phase IV (KMG-IV): sequencing the most valuable type-strain genomes for metagenomic binning, comparative biology and taxonomic classification.</title>
        <authorList>
            <person name="Goeker M."/>
        </authorList>
    </citation>
    <scope>NUCLEOTIDE SEQUENCE [LARGE SCALE GENOMIC DNA]</scope>
    <source>
        <strain evidence="3 4">DSM 24455</strain>
    </source>
</reference>
<evidence type="ECO:0000256" key="1">
    <source>
        <dbReference type="ARBA" id="ARBA00022448"/>
    </source>
</evidence>
<dbReference type="Pfam" id="PF01992">
    <property type="entry name" value="vATP-synt_AC39"/>
    <property type="match status" value="1"/>
</dbReference>
<sequence length="348" mass="41931">MAKGSMYRVVNTKIASMSSRLLRDEDYKKMIALKSPSVIALYLKENTAYGDFFKDQDPNLMHRNEIERLLKEGLINLMDKLIHYFNGDYRNFFKCFYLKYEIYDLKRIARLVHIDKNFEHLRENLVFAGKYRYIDMDMLLKAQSIEEIIESLEGTVYHPFLKNLVNGSTTETLYRFEMALDKAYFSILEENVKKISEEDQRAFYDLYGSYIDMLNIQWIYRGKKYYKLTPEEIFNYSINRGNRFNYKKIKTFCYAKDTNELSKMIENTPYGFMLKGDSLQDIFMERRMNRFMYFRLKSAKKRFKMDISILLSFMELIEFEIRDIISIVENVRYGMEYEEAKKYLIKAI</sequence>
<keyword evidence="2" id="KW-0406">Ion transport</keyword>
<dbReference type="GO" id="GO:0046961">
    <property type="term" value="F:proton-transporting ATPase activity, rotational mechanism"/>
    <property type="evidence" value="ECO:0007669"/>
    <property type="project" value="InterPro"/>
</dbReference>
<dbReference type="AlphaFoldDB" id="A0A4R7KB76"/>
<dbReference type="EMBL" id="SOAZ01000017">
    <property type="protein sequence ID" value="TDT51867.1"/>
    <property type="molecule type" value="Genomic_DNA"/>
</dbReference>